<organism evidence="6 7">
    <name type="scientific">Buddleja alternifolia</name>
    <dbReference type="NCBI Taxonomy" id="168488"/>
    <lineage>
        <taxon>Eukaryota</taxon>
        <taxon>Viridiplantae</taxon>
        <taxon>Streptophyta</taxon>
        <taxon>Embryophyta</taxon>
        <taxon>Tracheophyta</taxon>
        <taxon>Spermatophyta</taxon>
        <taxon>Magnoliopsida</taxon>
        <taxon>eudicotyledons</taxon>
        <taxon>Gunneridae</taxon>
        <taxon>Pentapetalae</taxon>
        <taxon>asterids</taxon>
        <taxon>lamiids</taxon>
        <taxon>Lamiales</taxon>
        <taxon>Scrophulariaceae</taxon>
        <taxon>Buddlejeae</taxon>
        <taxon>Buddleja</taxon>
    </lineage>
</organism>
<accession>A0AAV6WML7</accession>
<dbReference type="Pfam" id="PF00190">
    <property type="entry name" value="Cupin_1"/>
    <property type="match status" value="2"/>
</dbReference>
<comment type="similarity">
    <text evidence="1">Belongs to the 11S seed storage protein (globulins) family.</text>
</comment>
<dbReference type="PANTHER" id="PTHR31189">
    <property type="entry name" value="OS03G0336100 PROTEIN-RELATED"/>
    <property type="match status" value="1"/>
</dbReference>
<proteinExistence type="inferred from homology"/>
<evidence type="ECO:0000313" key="7">
    <source>
        <dbReference type="Proteomes" id="UP000826271"/>
    </source>
</evidence>
<dbReference type="CDD" id="cd02242">
    <property type="entry name" value="cupin_11S_legumin_N"/>
    <property type="match status" value="1"/>
</dbReference>
<keyword evidence="4" id="KW-1015">Disulfide bond</keyword>
<dbReference type="InterPro" id="IPR011051">
    <property type="entry name" value="RmlC_Cupin_sf"/>
</dbReference>
<evidence type="ECO:0000259" key="5">
    <source>
        <dbReference type="SMART" id="SM00835"/>
    </source>
</evidence>
<reference evidence="6" key="1">
    <citation type="submission" date="2019-10" db="EMBL/GenBank/DDBJ databases">
        <authorList>
            <person name="Zhang R."/>
            <person name="Pan Y."/>
            <person name="Wang J."/>
            <person name="Ma R."/>
            <person name="Yu S."/>
        </authorList>
    </citation>
    <scope>NUCLEOTIDE SEQUENCE</scope>
    <source>
        <strain evidence="6">LA-IB0</strain>
        <tissue evidence="6">Leaf</tissue>
    </source>
</reference>
<dbReference type="InterPro" id="IPR006044">
    <property type="entry name" value="11S_seedstore_pln"/>
</dbReference>
<evidence type="ECO:0000256" key="2">
    <source>
        <dbReference type="ARBA" id="ARBA00022761"/>
    </source>
</evidence>
<feature type="domain" description="Cupin type-1" evidence="5">
    <location>
        <begin position="3"/>
        <end position="156"/>
    </location>
</feature>
<dbReference type="AlphaFoldDB" id="A0AAV6WML7"/>
<dbReference type="Gene3D" id="2.60.120.10">
    <property type="entry name" value="Jelly Rolls"/>
    <property type="match status" value="2"/>
</dbReference>
<dbReference type="InterPro" id="IPR006045">
    <property type="entry name" value="Cupin_1"/>
</dbReference>
<dbReference type="CDD" id="cd02243">
    <property type="entry name" value="cupin_11S_legumin_C"/>
    <property type="match status" value="1"/>
</dbReference>
<dbReference type="SMART" id="SM00835">
    <property type="entry name" value="Cupin_1"/>
    <property type="match status" value="2"/>
</dbReference>
<feature type="domain" description="Cupin type-1" evidence="5">
    <location>
        <begin position="190"/>
        <end position="334"/>
    </location>
</feature>
<dbReference type="PRINTS" id="PR00439">
    <property type="entry name" value="11SGLOBULIN"/>
</dbReference>
<name>A0AAV6WML7_9LAMI</name>
<dbReference type="InterPro" id="IPR050253">
    <property type="entry name" value="Seed_Storage-Functional"/>
</dbReference>
<dbReference type="GO" id="GO:0045735">
    <property type="term" value="F:nutrient reservoir activity"/>
    <property type="evidence" value="ECO:0007669"/>
    <property type="project" value="UniProtKB-KW"/>
</dbReference>
<dbReference type="Proteomes" id="UP000826271">
    <property type="component" value="Unassembled WGS sequence"/>
</dbReference>
<protein>
    <recommendedName>
        <fullName evidence="5">Cupin type-1 domain-containing protein</fullName>
    </recommendedName>
</protein>
<dbReference type="EMBL" id="WHWC01000015">
    <property type="protein sequence ID" value="KAG8368777.1"/>
    <property type="molecule type" value="Genomic_DNA"/>
</dbReference>
<evidence type="ECO:0000256" key="4">
    <source>
        <dbReference type="ARBA" id="ARBA00023157"/>
    </source>
</evidence>
<evidence type="ECO:0000256" key="1">
    <source>
        <dbReference type="ARBA" id="ARBA00007178"/>
    </source>
</evidence>
<dbReference type="SUPFAM" id="SSF51182">
    <property type="entry name" value="RmlC-like cupins"/>
    <property type="match status" value="1"/>
</dbReference>
<gene>
    <name evidence="6" type="ORF">BUALT_Bualt15G0082000</name>
</gene>
<keyword evidence="7" id="KW-1185">Reference proteome</keyword>
<comment type="caution">
    <text evidence="6">The sequence shown here is derived from an EMBL/GenBank/DDBJ whole genome shotgun (WGS) entry which is preliminary data.</text>
</comment>
<keyword evidence="2" id="KW-0758">Storage protein</keyword>
<evidence type="ECO:0000313" key="6">
    <source>
        <dbReference type="EMBL" id="KAG8368777.1"/>
    </source>
</evidence>
<dbReference type="InterPro" id="IPR014710">
    <property type="entry name" value="RmlC-like_jellyroll"/>
</dbReference>
<evidence type="ECO:0000256" key="3">
    <source>
        <dbReference type="ARBA" id="ARBA00023129"/>
    </source>
</evidence>
<sequence>MELDLAPQKADTTVFEGEGGGYYAWTVPAVAEWRLGAGKLVLQPRGFAMPHYSDCAKIGYVIQGTCTVGLITPNSPEENILIIKKGDAIPVPVGIFSWWFNGGDLDVIVIFLGETSQSYNPGQIEYFFLTGAIGFLQGFSSEFITKIYDISEQDSIKLAKSQTNALLLELDDQIKIPDDDSNSNKEKFVFNLDNILSSNIVTAEITADNFPLLEKIGLSASLTRLQPNSALGPSYSTDPSNRIFYVIKGSGTIQIVGLNGTQILDAKVEQDQLFVVPKFFAIAQLAGDQGMEFFSVITSSRPVFGQLFGNLSAWNALSSSVLQASLNVDSKFVEFFKSKNGGDNNNF</sequence>
<dbReference type="PANTHER" id="PTHR31189:SF45">
    <property type="entry name" value="OS09G0552500 PROTEIN"/>
    <property type="match status" value="1"/>
</dbReference>
<keyword evidence="3" id="KW-0708">Seed storage protein</keyword>